<reference evidence="3" key="1">
    <citation type="journal article" date="2021" name="BMC Genomics">
        <title>Chromosome-level genome assembly and manually-curated proteome of model necrotroph Parastagonospora nodorum Sn15 reveals a genome-wide trove of candidate effector homologs, and redundancy of virulence-related functions within an accessory chromosome.</title>
        <authorList>
            <person name="Bertazzoni S."/>
            <person name="Jones D.A.B."/>
            <person name="Phan H.T."/>
            <person name="Tan K.-C."/>
            <person name="Hane J.K."/>
        </authorList>
    </citation>
    <scope>NUCLEOTIDE SEQUENCE [LARGE SCALE GENOMIC DNA]</scope>
    <source>
        <strain evidence="3">SN15 / ATCC MYA-4574 / FGSC 10173)</strain>
    </source>
</reference>
<dbReference type="AlphaFoldDB" id="A0A7U2I0U1"/>
<organism evidence="2 3">
    <name type="scientific">Phaeosphaeria nodorum (strain SN15 / ATCC MYA-4574 / FGSC 10173)</name>
    <name type="common">Glume blotch fungus</name>
    <name type="synonym">Parastagonospora nodorum</name>
    <dbReference type="NCBI Taxonomy" id="321614"/>
    <lineage>
        <taxon>Eukaryota</taxon>
        <taxon>Fungi</taxon>
        <taxon>Dikarya</taxon>
        <taxon>Ascomycota</taxon>
        <taxon>Pezizomycotina</taxon>
        <taxon>Dothideomycetes</taxon>
        <taxon>Pleosporomycetidae</taxon>
        <taxon>Pleosporales</taxon>
        <taxon>Pleosporineae</taxon>
        <taxon>Phaeosphaeriaceae</taxon>
        <taxon>Parastagonospora</taxon>
    </lineage>
</organism>
<name>A0A7U2I0U1_PHANO</name>
<proteinExistence type="predicted"/>
<keyword evidence="3" id="KW-1185">Reference proteome</keyword>
<protein>
    <submittedName>
        <fullName evidence="2">Uncharacterized protein</fullName>
    </submittedName>
</protein>
<sequence>MVCTFVSRYLFEFSHFLVSQHTQMSTFRCKSHVVLGVRDDLAGFPCRPRCAGTTRGSTSPHSNRAESDTEVSGTSGFHASCGATEFLLWHVADRFAFLIIEP</sequence>
<gene>
    <name evidence="2" type="ORF">JI435_407780</name>
</gene>
<dbReference type="VEuPathDB" id="FungiDB:JI435_407780"/>
<dbReference type="EMBL" id="CP069027">
    <property type="protein sequence ID" value="QRC95671.1"/>
    <property type="molecule type" value="Genomic_DNA"/>
</dbReference>
<evidence type="ECO:0000313" key="3">
    <source>
        <dbReference type="Proteomes" id="UP000663193"/>
    </source>
</evidence>
<feature type="region of interest" description="Disordered" evidence="1">
    <location>
        <begin position="51"/>
        <end position="73"/>
    </location>
</feature>
<dbReference type="Proteomes" id="UP000663193">
    <property type="component" value="Chromosome 5"/>
</dbReference>
<evidence type="ECO:0000256" key="1">
    <source>
        <dbReference type="SAM" id="MobiDB-lite"/>
    </source>
</evidence>
<accession>A0A7U2I0U1</accession>
<evidence type="ECO:0000313" key="2">
    <source>
        <dbReference type="EMBL" id="QRC95671.1"/>
    </source>
</evidence>